<dbReference type="GO" id="GO:0006508">
    <property type="term" value="P:proteolysis"/>
    <property type="evidence" value="ECO:0007669"/>
    <property type="project" value="UniProtKB-KW"/>
</dbReference>
<dbReference type="EMBL" id="RJVU01051372">
    <property type="protein sequence ID" value="ROL41925.1"/>
    <property type="molecule type" value="Genomic_DNA"/>
</dbReference>
<feature type="domain" description="NlpC/P60" evidence="5">
    <location>
        <begin position="38"/>
        <end position="77"/>
    </location>
</feature>
<feature type="signal peptide" evidence="4">
    <location>
        <begin position="1"/>
        <end position="20"/>
    </location>
</feature>
<keyword evidence="1" id="KW-0645">Protease</keyword>
<accession>A0A3N0Y6V9</accession>
<evidence type="ECO:0000256" key="4">
    <source>
        <dbReference type="SAM" id="SignalP"/>
    </source>
</evidence>
<proteinExistence type="predicted"/>
<feature type="chain" id="PRO_5018086533" description="NlpC/P60 domain-containing protein" evidence="4">
    <location>
        <begin position="21"/>
        <end position="85"/>
    </location>
</feature>
<evidence type="ECO:0000259" key="5">
    <source>
        <dbReference type="Pfam" id="PF00877"/>
    </source>
</evidence>
<evidence type="ECO:0000256" key="1">
    <source>
        <dbReference type="ARBA" id="ARBA00022670"/>
    </source>
</evidence>
<dbReference type="Gene3D" id="3.90.1720.10">
    <property type="entry name" value="endopeptidase domain like (from Nostoc punctiforme)"/>
    <property type="match status" value="1"/>
</dbReference>
<keyword evidence="4" id="KW-0732">Signal</keyword>
<organism evidence="6 7">
    <name type="scientific">Anabarilius grahami</name>
    <name type="common">Kanglang fish</name>
    <name type="synonym">Barilius grahami</name>
    <dbReference type="NCBI Taxonomy" id="495550"/>
    <lineage>
        <taxon>Eukaryota</taxon>
        <taxon>Metazoa</taxon>
        <taxon>Chordata</taxon>
        <taxon>Craniata</taxon>
        <taxon>Vertebrata</taxon>
        <taxon>Euteleostomi</taxon>
        <taxon>Actinopterygii</taxon>
        <taxon>Neopterygii</taxon>
        <taxon>Teleostei</taxon>
        <taxon>Ostariophysi</taxon>
        <taxon>Cypriniformes</taxon>
        <taxon>Xenocyprididae</taxon>
        <taxon>Xenocypridinae</taxon>
        <taxon>Xenocypridinae incertae sedis</taxon>
        <taxon>Anabarilius</taxon>
    </lineage>
</organism>
<keyword evidence="2" id="KW-0378">Hydrolase</keyword>
<keyword evidence="3" id="KW-0788">Thiol protease</keyword>
<keyword evidence="7" id="KW-1185">Reference proteome</keyword>
<evidence type="ECO:0000313" key="7">
    <source>
        <dbReference type="Proteomes" id="UP000281406"/>
    </source>
</evidence>
<comment type="caution">
    <text evidence="6">The sequence shown here is derived from an EMBL/GenBank/DDBJ whole genome shotgun (WGS) entry which is preliminary data.</text>
</comment>
<dbReference type="AlphaFoldDB" id="A0A3N0Y6V9"/>
<evidence type="ECO:0000313" key="6">
    <source>
        <dbReference type="EMBL" id="ROL41925.1"/>
    </source>
</evidence>
<protein>
    <recommendedName>
        <fullName evidence="5">NlpC/P60 domain-containing protein</fullName>
    </recommendedName>
</protein>
<name>A0A3N0Y6V9_ANAGA</name>
<gene>
    <name evidence="6" type="ORF">DPX16_0250</name>
</gene>
<reference evidence="6 7" key="1">
    <citation type="submission" date="2018-10" db="EMBL/GenBank/DDBJ databases">
        <title>Genome assembly for a Yunnan-Guizhou Plateau 3E fish, Anabarilius grahami (Regan), and its evolutionary and genetic applications.</title>
        <authorList>
            <person name="Jiang W."/>
        </authorList>
    </citation>
    <scope>NUCLEOTIDE SEQUENCE [LARGE SCALE GENOMIC DNA]</scope>
    <source>
        <strain evidence="6">AG-KIZ</strain>
        <tissue evidence="6">Muscle</tissue>
    </source>
</reference>
<dbReference type="OrthoDB" id="421951at2759"/>
<evidence type="ECO:0000256" key="3">
    <source>
        <dbReference type="ARBA" id="ARBA00022807"/>
    </source>
</evidence>
<sequence length="85" mass="9221">MKSLSVKLVLITVLLQLCLSVLEVNAGGGGGTGGPVGEEVRNENDLRFGDLLVFPDENYNHYAVYVGNQQFTGKRAGQNIFEMSM</sequence>
<evidence type="ECO:0000256" key="2">
    <source>
        <dbReference type="ARBA" id="ARBA00022801"/>
    </source>
</evidence>
<dbReference type="Pfam" id="PF00877">
    <property type="entry name" value="NLPC_P60"/>
    <property type="match status" value="1"/>
</dbReference>
<dbReference type="InterPro" id="IPR000064">
    <property type="entry name" value="NLP_P60_dom"/>
</dbReference>
<dbReference type="Proteomes" id="UP000281406">
    <property type="component" value="Unassembled WGS sequence"/>
</dbReference>
<dbReference type="GO" id="GO:0008234">
    <property type="term" value="F:cysteine-type peptidase activity"/>
    <property type="evidence" value="ECO:0007669"/>
    <property type="project" value="UniProtKB-KW"/>
</dbReference>